<dbReference type="Gene3D" id="2.60.40.10">
    <property type="entry name" value="Immunoglobulins"/>
    <property type="match status" value="5"/>
</dbReference>
<evidence type="ECO:0000259" key="5">
    <source>
        <dbReference type="PROSITE" id="PS50835"/>
    </source>
</evidence>
<evidence type="ECO:0000256" key="4">
    <source>
        <dbReference type="ARBA" id="ARBA00023180"/>
    </source>
</evidence>
<dbReference type="AlphaFoldDB" id="A0A8J1J6H7"/>
<dbReference type="InterPro" id="IPR015631">
    <property type="entry name" value="CD2/SLAM_rcpt"/>
</dbReference>
<comment type="subcellular location">
    <subcellularLocation>
        <location evidence="1">Membrane</location>
    </subcellularLocation>
</comment>
<proteinExistence type="predicted"/>
<dbReference type="OrthoDB" id="9908120at2759"/>
<dbReference type="SMART" id="SM00409">
    <property type="entry name" value="IG"/>
    <property type="match status" value="4"/>
</dbReference>
<dbReference type="AGR" id="Xenbase:XB-GENE-29087727"/>
<dbReference type="GeneID" id="101734364"/>
<evidence type="ECO:0000256" key="2">
    <source>
        <dbReference type="ARBA" id="ARBA00022729"/>
    </source>
</evidence>
<evidence type="ECO:0000313" key="7">
    <source>
        <dbReference type="RefSeq" id="XP_031752261.1"/>
    </source>
</evidence>
<dbReference type="PROSITE" id="PS50835">
    <property type="entry name" value="IG_LIKE"/>
    <property type="match status" value="1"/>
</dbReference>
<protein>
    <submittedName>
        <fullName evidence="7">Uncharacterized protein LOC101734364 isoform X1</fullName>
    </submittedName>
</protein>
<evidence type="ECO:0000313" key="8">
    <source>
        <dbReference type="Xenbase" id="XB-GENE-29087727"/>
    </source>
</evidence>
<name>A0A8J1J6H7_XENTR</name>
<dbReference type="OMA" id="WADALCN"/>
<keyword evidence="3" id="KW-0472">Membrane</keyword>
<dbReference type="InterPro" id="IPR007110">
    <property type="entry name" value="Ig-like_dom"/>
</dbReference>
<dbReference type="RefSeq" id="XP_031752261.1">
    <property type="nucleotide sequence ID" value="XM_031896401.1"/>
</dbReference>
<dbReference type="GO" id="GO:0006955">
    <property type="term" value="P:immune response"/>
    <property type="evidence" value="ECO:0000318"/>
    <property type="project" value="GO_Central"/>
</dbReference>
<keyword evidence="6" id="KW-1185">Reference proteome</keyword>
<evidence type="ECO:0000256" key="1">
    <source>
        <dbReference type="ARBA" id="ARBA00004370"/>
    </source>
</evidence>
<dbReference type="Xenbase" id="XB-GENE-29087727">
    <property type="gene designation" value="LOC101734364"/>
</dbReference>
<evidence type="ECO:0000256" key="3">
    <source>
        <dbReference type="ARBA" id="ARBA00023136"/>
    </source>
</evidence>
<evidence type="ECO:0000313" key="6">
    <source>
        <dbReference type="Proteomes" id="UP000008143"/>
    </source>
</evidence>
<sequence length="613" mass="69523">MISSCPPRGVRVYIRCISGSVSGKMKREAELNLLFILLSVSYGGATERDPQDIFAAEGAPVLFPMQEKLRVSQTQEGECNPFTWQVKKSQHQYRETIARADALCNPVLYEGNYPPPRSNVSHNGSLLLYNLTREDAGKYTVTVDTLWREQWFNKTYILHVQGGATERDPQDIFAAEGAPVLFPMQEKLRVSQTQEGECNQFTWQVKKLQHKYRQTIARADALCNPVLYYGQYPPPRSSVSQNGSLWLYNLTREDAGKYTVTANTLWRAPWFEKSYILHVQVPLSDPVIEVSCESGERAVLSCRVQTGSDPSYTWVTNGAIKRNMIPPGEVNGDRITVPLPLPGGISCTVRNRVTEKRVRLSAIRCPGGATERDPQDIFAAEGAPVLFPMQEKLRVSQTQEGECNPFTWQVKKFQHQYRETIATADALCNPVLYYGQYPPPRSNVSDNGSLLLYNLTREDAGKYTVTVDTHWRAPWFKKTYILYVQGGATERDPQDIFGAEGAPVLFPMQEKLRVSQTQEGECNQFTWQVKKLQHKYRQTIARADALCNPVLYYGQYPPPRSSVSHNGSLWLYNLTREDAGKYIVTVDTLSRKRWFKQIYLLHVQDGAKAGTMD</sequence>
<dbReference type="InterPro" id="IPR036179">
    <property type="entry name" value="Ig-like_dom_sf"/>
</dbReference>
<reference evidence="7" key="1">
    <citation type="submission" date="2025-08" db="UniProtKB">
        <authorList>
            <consortium name="RefSeq"/>
        </authorList>
    </citation>
    <scope>IDENTIFICATION</scope>
    <source>
        <strain evidence="7">Nigerian</strain>
        <tissue evidence="7">Liver and blood</tissue>
    </source>
</reference>
<keyword evidence="4" id="KW-0325">Glycoprotein</keyword>
<feature type="domain" description="Ig-like" evidence="5">
    <location>
        <begin position="282"/>
        <end position="359"/>
    </location>
</feature>
<dbReference type="PANTHER" id="PTHR12080">
    <property type="entry name" value="SIGNALING LYMPHOCYTIC ACTIVATION MOLECULE"/>
    <property type="match status" value="1"/>
</dbReference>
<organism evidence="6 7">
    <name type="scientific">Xenopus tropicalis</name>
    <name type="common">Western clawed frog</name>
    <name type="synonym">Silurana tropicalis</name>
    <dbReference type="NCBI Taxonomy" id="8364"/>
    <lineage>
        <taxon>Eukaryota</taxon>
        <taxon>Metazoa</taxon>
        <taxon>Chordata</taxon>
        <taxon>Craniata</taxon>
        <taxon>Vertebrata</taxon>
        <taxon>Euteleostomi</taxon>
        <taxon>Amphibia</taxon>
        <taxon>Batrachia</taxon>
        <taxon>Anura</taxon>
        <taxon>Pipoidea</taxon>
        <taxon>Pipidae</taxon>
        <taxon>Xenopodinae</taxon>
        <taxon>Xenopus</taxon>
        <taxon>Silurana</taxon>
    </lineage>
</organism>
<keyword evidence="2" id="KW-0732">Signal</keyword>
<dbReference type="InterPro" id="IPR003599">
    <property type="entry name" value="Ig_sub"/>
</dbReference>
<dbReference type="SUPFAM" id="SSF48726">
    <property type="entry name" value="Immunoglobulin"/>
    <property type="match status" value="4"/>
</dbReference>
<accession>A0A8J1J6H7</accession>
<dbReference type="InterPro" id="IPR013783">
    <property type="entry name" value="Ig-like_fold"/>
</dbReference>
<dbReference type="PANTHER" id="PTHR12080:SF124">
    <property type="match status" value="1"/>
</dbReference>
<dbReference type="Proteomes" id="UP000008143">
    <property type="component" value="Chromosome 2"/>
</dbReference>
<dbReference type="GO" id="GO:0016020">
    <property type="term" value="C:membrane"/>
    <property type="evidence" value="ECO:0007669"/>
    <property type="project" value="UniProtKB-SubCell"/>
</dbReference>
<gene>
    <name evidence="7 8" type="primary">LOC101734364</name>
</gene>